<organism evidence="10 11">
    <name type="scientific">Malassezia furfur</name>
    <name type="common">Pityriasis versicolor infection agent</name>
    <name type="synonym">Pityrosporum furfur</name>
    <dbReference type="NCBI Taxonomy" id="55194"/>
    <lineage>
        <taxon>Eukaryota</taxon>
        <taxon>Fungi</taxon>
        <taxon>Dikarya</taxon>
        <taxon>Basidiomycota</taxon>
        <taxon>Ustilaginomycotina</taxon>
        <taxon>Malasseziomycetes</taxon>
        <taxon>Malasseziales</taxon>
        <taxon>Malasseziaceae</taxon>
        <taxon>Malassezia</taxon>
    </lineage>
</organism>
<evidence type="ECO:0000256" key="8">
    <source>
        <dbReference type="ARBA" id="ARBA00023242"/>
    </source>
</evidence>
<dbReference type="InterPro" id="IPR039198">
    <property type="entry name" value="Srl3/Whi5"/>
</dbReference>
<evidence type="ECO:0000256" key="1">
    <source>
        <dbReference type="ARBA" id="ARBA00004123"/>
    </source>
</evidence>
<feature type="compositionally biased region" description="Polar residues" evidence="9">
    <location>
        <begin position="70"/>
        <end position="79"/>
    </location>
</feature>
<proteinExistence type="inferred from homology"/>
<sequence>MAPDTPHAGRSKRQAHAERQRALQLLSAFSTRLQYAMFKIENGWTRQSLSEVENLYYRRQLNAPKRAPDTRSTPSTSLKTGPLHTEASTPAPRDRAMDTSTYADFWSRLGASRTSPDPARGPTEPFSDTREKRKADDVLPTTPPPQAPPAPATPSNHPAPAPHAPEPAESARKHAPDTSPARTPHATDEAHTMKRARLDAPS</sequence>
<keyword evidence="7" id="KW-0804">Transcription</keyword>
<dbReference type="EMBL" id="CP046234">
    <property type="protein sequence ID" value="WFD46869.1"/>
    <property type="molecule type" value="Genomic_DNA"/>
</dbReference>
<dbReference type="Pfam" id="PF08528">
    <property type="entry name" value="Whi5"/>
    <property type="match status" value="1"/>
</dbReference>
<dbReference type="Proteomes" id="UP000818624">
    <property type="component" value="Chromosome 1"/>
</dbReference>
<keyword evidence="4" id="KW-0963">Cytoplasm</keyword>
<keyword evidence="8" id="KW-0539">Nucleus</keyword>
<feature type="compositionally biased region" description="Pro residues" evidence="9">
    <location>
        <begin position="141"/>
        <end position="165"/>
    </location>
</feature>
<keyword evidence="11" id="KW-1185">Reference proteome</keyword>
<protein>
    <submittedName>
        <fullName evidence="10">Uncharacterized protein</fullName>
    </submittedName>
</protein>
<name>A0ABY8EPN0_MALFU</name>
<dbReference type="InterPro" id="IPR013734">
    <property type="entry name" value="TF_Nrm1/Whi5"/>
</dbReference>
<evidence type="ECO:0000313" key="10">
    <source>
        <dbReference type="EMBL" id="WFD46869.1"/>
    </source>
</evidence>
<evidence type="ECO:0000256" key="3">
    <source>
        <dbReference type="ARBA" id="ARBA00006922"/>
    </source>
</evidence>
<keyword evidence="6" id="KW-0805">Transcription regulation</keyword>
<evidence type="ECO:0000256" key="4">
    <source>
        <dbReference type="ARBA" id="ARBA00022490"/>
    </source>
</evidence>
<evidence type="ECO:0000256" key="2">
    <source>
        <dbReference type="ARBA" id="ARBA00004496"/>
    </source>
</evidence>
<evidence type="ECO:0000256" key="7">
    <source>
        <dbReference type="ARBA" id="ARBA00023163"/>
    </source>
</evidence>
<evidence type="ECO:0000256" key="5">
    <source>
        <dbReference type="ARBA" id="ARBA00022491"/>
    </source>
</evidence>
<dbReference type="PANTHER" id="PTHR28246:SF1">
    <property type="entry name" value="G1-SPECIFIC TRANSCRIPTIONAL REPRESSOR WHI5-RELATED"/>
    <property type="match status" value="1"/>
</dbReference>
<keyword evidence="5" id="KW-0678">Repressor</keyword>
<dbReference type="PANTHER" id="PTHR28246">
    <property type="entry name" value="G1-SPECIFIC TRANSCRIPTIONAL REPRESSOR WHI5-RELATED"/>
    <property type="match status" value="1"/>
</dbReference>
<reference evidence="10 11" key="1">
    <citation type="journal article" date="2020" name="Elife">
        <title>Loss of centromere function drives karyotype evolution in closely related Malassezia species.</title>
        <authorList>
            <person name="Sankaranarayanan S.R."/>
            <person name="Ianiri G."/>
            <person name="Coelho M.A."/>
            <person name="Reza M.H."/>
            <person name="Thimmappa B.C."/>
            <person name="Ganguly P."/>
            <person name="Vadnala R.N."/>
            <person name="Sun S."/>
            <person name="Siddharthan R."/>
            <person name="Tellgren-Roth C."/>
            <person name="Dawson T.L."/>
            <person name="Heitman J."/>
            <person name="Sanyal K."/>
        </authorList>
    </citation>
    <scope>NUCLEOTIDE SEQUENCE [LARGE SCALE GENOMIC DNA]</scope>
    <source>
        <strain evidence="10">CBS14141</strain>
    </source>
</reference>
<evidence type="ECO:0000256" key="6">
    <source>
        <dbReference type="ARBA" id="ARBA00023015"/>
    </source>
</evidence>
<evidence type="ECO:0000256" key="9">
    <source>
        <dbReference type="SAM" id="MobiDB-lite"/>
    </source>
</evidence>
<feature type="compositionally biased region" description="Basic and acidic residues" evidence="9">
    <location>
        <begin position="185"/>
        <end position="202"/>
    </location>
</feature>
<evidence type="ECO:0000313" key="11">
    <source>
        <dbReference type="Proteomes" id="UP000818624"/>
    </source>
</evidence>
<feature type="compositionally biased region" description="Basic and acidic residues" evidence="9">
    <location>
        <begin position="127"/>
        <end position="137"/>
    </location>
</feature>
<accession>A0ABY8EPN0</accession>
<comment type="subcellular location">
    <subcellularLocation>
        <location evidence="2">Cytoplasm</location>
    </subcellularLocation>
    <subcellularLocation>
        <location evidence="1">Nucleus</location>
    </subcellularLocation>
</comment>
<comment type="similarity">
    <text evidence="3">Belongs to the WHI5/NRM1 family.</text>
</comment>
<feature type="region of interest" description="Disordered" evidence="9">
    <location>
        <begin position="60"/>
        <end position="202"/>
    </location>
</feature>
<gene>
    <name evidence="10" type="ORF">GLX27_001513</name>
</gene>